<dbReference type="GO" id="GO:0008270">
    <property type="term" value="F:zinc ion binding"/>
    <property type="evidence" value="ECO:0007669"/>
    <property type="project" value="UniProtKB-KW"/>
</dbReference>
<evidence type="ECO:0000256" key="2">
    <source>
        <dbReference type="SAM" id="MobiDB-lite"/>
    </source>
</evidence>
<keyword evidence="5" id="KW-1185">Reference proteome</keyword>
<comment type="caution">
    <text evidence="4">The sequence shown here is derived from an EMBL/GenBank/DDBJ whole genome shotgun (WGS) entry which is preliminary data.</text>
</comment>
<evidence type="ECO:0000313" key="4">
    <source>
        <dbReference type="EMBL" id="GBE59720.1"/>
    </source>
</evidence>
<evidence type="ECO:0000256" key="1">
    <source>
        <dbReference type="PROSITE-ProRule" id="PRU00723"/>
    </source>
</evidence>
<feature type="zinc finger region" description="C3H1-type" evidence="1">
    <location>
        <begin position="547"/>
        <end position="575"/>
    </location>
</feature>
<keyword evidence="1" id="KW-0862">Zinc</keyword>
<dbReference type="PROSITE" id="PS50103">
    <property type="entry name" value="ZF_C3H1"/>
    <property type="match status" value="1"/>
</dbReference>
<dbReference type="VEuPathDB" id="PiroplasmaDB:BOVATA_012130"/>
<evidence type="ECO:0000259" key="3">
    <source>
        <dbReference type="PROSITE" id="PS50103"/>
    </source>
</evidence>
<dbReference type="SMART" id="SM00320">
    <property type="entry name" value="WD40"/>
    <property type="match status" value="2"/>
</dbReference>
<dbReference type="InterPro" id="IPR036322">
    <property type="entry name" value="WD40_repeat_dom_sf"/>
</dbReference>
<accession>A0A2H6K9Q7</accession>
<dbReference type="SMART" id="SM00356">
    <property type="entry name" value="ZnF_C3H1"/>
    <property type="match status" value="1"/>
</dbReference>
<dbReference type="InterPro" id="IPR015943">
    <property type="entry name" value="WD40/YVTN_repeat-like_dom_sf"/>
</dbReference>
<dbReference type="Proteomes" id="UP000236319">
    <property type="component" value="Unassembled WGS sequence"/>
</dbReference>
<feature type="compositionally biased region" description="Low complexity" evidence="2">
    <location>
        <begin position="532"/>
        <end position="541"/>
    </location>
</feature>
<dbReference type="GeneID" id="39873490"/>
<evidence type="ECO:0000313" key="5">
    <source>
        <dbReference type="Proteomes" id="UP000236319"/>
    </source>
</evidence>
<keyword evidence="1" id="KW-0479">Metal-binding</keyword>
<dbReference type="OrthoDB" id="369783at2759"/>
<proteinExistence type="predicted"/>
<dbReference type="InterPro" id="IPR000571">
    <property type="entry name" value="Znf_CCCH"/>
</dbReference>
<reference evidence="4 5" key="1">
    <citation type="journal article" date="2017" name="BMC Genomics">
        <title>Whole-genome assembly of Babesia ovata and comparative genomics between closely related pathogens.</title>
        <authorList>
            <person name="Yamagishi J."/>
            <person name="Asada M."/>
            <person name="Hakimi H."/>
            <person name="Tanaka T.Q."/>
            <person name="Sugimoto C."/>
            <person name="Kawazu S."/>
        </authorList>
    </citation>
    <scope>NUCLEOTIDE SEQUENCE [LARGE SCALE GENOMIC DNA]</scope>
    <source>
        <strain evidence="4 5">Miyake</strain>
    </source>
</reference>
<dbReference type="InterPro" id="IPR001680">
    <property type="entry name" value="WD40_rpt"/>
</dbReference>
<gene>
    <name evidence="4" type="ORF">BOVATA_012130</name>
</gene>
<feature type="region of interest" description="Disordered" evidence="2">
    <location>
        <begin position="1"/>
        <end position="50"/>
    </location>
</feature>
<sequence>MSDAAPGSPSTPGSRAASEEAVRPDVAASGSDPRPIYTAVSPNSSDVHSVTTPCTATSSVGTPIRTHIAGVSELPAVYLPPIHYTYDRETGNWIKLPQDGNALPTSLGVPSSSVMNTVAASTIPSVPSTPMKGPFVEPRSTIRVVPATSPSAQSYTTHISQISRNLNTDNESQATTQFQAPQHPPRFYSPPPMQVDTGASYVVNPMIPRGYTYSSPLLPYGAPSQVPPAQVSPPPVAQPAPAVLRNQFTFDGYVPTFQGSPAPVYEPFAGNPTPPPVSSAQAFASSMGRTYNAAAGMFRSFDDMAANPAVAGVQRMLHPVATNFMKAAIFKLQRLENVPASTNSVNKVAYSLVAYFDPTTENYGAYRSKPRWGIPTDRPNTANCDLRSDVIKIPWQGEVYVFLKVLEHVNQIQSVVGRMKLHIESLVRHHPLRVNIISDDNRLAGSAILEFSVGHMTHDELRDAQDEALRVSAARRQMDFQYRANRMPEYDTSLQQHRQTQRDRAAAEYQNSPAGYRERGRPLALGEGNPGGNYRNNNPSRRGARPDSENTICRHHALNDQCRFGAKCLYRHTLKRVCYLQDVCHKGVCTLAVCRVSDTRLDLFATGQGTSVKRLSLAGDMNGGVSLMEQTSFTLNVQYVDKNSFQPRGRRSSDQVIFSMRCINDCLFAGLRTGHISVYHIPTGTSTLIYGHSAPVTTAILVDTAVLTACEDGKICIWSFDSATNGFKCVNTIATHTTISCLLEVNDGVNRKLWAAGNSVTIIDLTTLSVVRTTPIPNDFAKAMVRYGQHVIIALHSGDCVVLDGNVEMVYRVPGDGVALTAMDGMQSERGDVLLLGKKSGVLNMYQIPTFNLEGTLNCNADGSRTSKWPGISAITSLGGGLFVTAGYDGHLQIFRYTNNAGPGP</sequence>
<protein>
    <submittedName>
        <fullName evidence="4">Zinc finger containing protein</fullName>
    </submittedName>
</protein>
<dbReference type="RefSeq" id="XP_028865963.1">
    <property type="nucleotide sequence ID" value="XM_029010130.1"/>
</dbReference>
<feature type="compositionally biased region" description="Polar residues" evidence="2">
    <location>
        <begin position="40"/>
        <end position="50"/>
    </location>
</feature>
<dbReference type="Gene3D" id="2.130.10.10">
    <property type="entry name" value="YVTN repeat-like/Quinoprotein amine dehydrogenase"/>
    <property type="match status" value="1"/>
</dbReference>
<dbReference type="AlphaFoldDB" id="A0A2H6K9Q7"/>
<feature type="domain" description="C3H1-type" evidence="3">
    <location>
        <begin position="547"/>
        <end position="575"/>
    </location>
</feature>
<organism evidence="4 5">
    <name type="scientific">Babesia ovata</name>
    <dbReference type="NCBI Taxonomy" id="189622"/>
    <lineage>
        <taxon>Eukaryota</taxon>
        <taxon>Sar</taxon>
        <taxon>Alveolata</taxon>
        <taxon>Apicomplexa</taxon>
        <taxon>Aconoidasida</taxon>
        <taxon>Piroplasmida</taxon>
        <taxon>Babesiidae</taxon>
        <taxon>Babesia</taxon>
    </lineage>
</organism>
<dbReference type="EMBL" id="BDSA01000001">
    <property type="protein sequence ID" value="GBE59720.1"/>
    <property type="molecule type" value="Genomic_DNA"/>
</dbReference>
<keyword evidence="1" id="KW-0863">Zinc-finger</keyword>
<feature type="region of interest" description="Disordered" evidence="2">
    <location>
        <begin position="487"/>
        <end position="548"/>
    </location>
</feature>
<dbReference type="SUPFAM" id="SSF50978">
    <property type="entry name" value="WD40 repeat-like"/>
    <property type="match status" value="1"/>
</dbReference>
<name>A0A2H6K9Q7_9APIC</name>